<evidence type="ECO:0000256" key="2">
    <source>
        <dbReference type="ARBA" id="ARBA00022980"/>
    </source>
</evidence>
<evidence type="ECO:0000256" key="5">
    <source>
        <dbReference type="SAM" id="MobiDB-lite"/>
    </source>
</evidence>
<feature type="compositionally biased region" description="Basic residues" evidence="5">
    <location>
        <begin position="1"/>
        <end position="15"/>
    </location>
</feature>
<evidence type="ECO:0000256" key="1">
    <source>
        <dbReference type="ARBA" id="ARBA00007320"/>
    </source>
</evidence>
<dbReference type="InterPro" id="IPR027386">
    <property type="entry name" value="Rbsml_uL15_N"/>
</dbReference>
<dbReference type="InterPro" id="IPR021131">
    <property type="entry name" value="Ribosomal_uL15/eL18"/>
</dbReference>
<dbReference type="Pfam" id="PF00828">
    <property type="entry name" value="Ribosomal_L27A"/>
    <property type="match status" value="1"/>
</dbReference>
<dbReference type="EMBL" id="LHYA01000002">
    <property type="protein sequence ID" value="KXB04216.1"/>
    <property type="molecule type" value="Genomic_DNA"/>
</dbReference>
<evidence type="ECO:0000259" key="6">
    <source>
        <dbReference type="Pfam" id="PF00828"/>
    </source>
</evidence>
<keyword evidence="2 7" id="KW-0689">Ribosomal protein</keyword>
<feature type="non-terminal residue" evidence="7">
    <location>
        <position position="121"/>
    </location>
</feature>
<evidence type="ECO:0000256" key="3">
    <source>
        <dbReference type="ARBA" id="ARBA00023274"/>
    </source>
</evidence>
<proteinExistence type="inferred from homology"/>
<dbReference type="Proteomes" id="UP000070405">
    <property type="component" value="Unassembled WGS sequence"/>
</dbReference>
<keyword evidence="8" id="KW-1185">Reference proteome</keyword>
<dbReference type="Gene3D" id="3.100.10.10">
    <property type="match status" value="1"/>
</dbReference>
<evidence type="ECO:0000313" key="8">
    <source>
        <dbReference type="Proteomes" id="UP000070405"/>
    </source>
</evidence>
<dbReference type="InterPro" id="IPR036227">
    <property type="entry name" value="Ribosomal_uL15/eL18_sf"/>
</dbReference>
<keyword evidence="3" id="KW-0687">Ribonucleoprotein</keyword>
<reference evidence="7 8" key="1">
    <citation type="journal article" date="2016" name="Sci. Rep.">
        <title>Metabolic traits of an uncultured archaeal lineage -MSBL1- from brine pools of the Red Sea.</title>
        <authorList>
            <person name="Mwirichia R."/>
            <person name="Alam I."/>
            <person name="Rashid M."/>
            <person name="Vinu M."/>
            <person name="Ba-Alawi W."/>
            <person name="Anthony Kamau A."/>
            <person name="Kamanda Ngugi D."/>
            <person name="Goker M."/>
            <person name="Klenk H.P."/>
            <person name="Bajic V."/>
            <person name="Stingl U."/>
        </authorList>
    </citation>
    <scope>NUCLEOTIDE SEQUENCE [LARGE SCALE GENOMIC DNA]</scope>
    <source>
        <strain evidence="7">SCGC-AAA261G05</strain>
    </source>
</reference>
<accession>A0A133VCN6</accession>
<sequence length="121" mass="13460">MVVRKTRKTKKKRGSRTVGGGTVKKRRHSGHKGGKGLAGSHKHRWMKLTKKAPKHFGKHGFTRPPKLQKSVSTINVGELDERIDELLETEAAEQKEGKTIVDVTKIGIDKVLGRGKISRSM</sequence>
<dbReference type="PANTHER" id="PTHR11721">
    <property type="entry name" value="60S RIBOSOMAL PROTEIN L27A"/>
    <property type="match status" value="1"/>
</dbReference>
<feature type="domain" description="Large ribosomal subunit protein uL15/eL18" evidence="6">
    <location>
        <begin position="73"/>
        <end position="119"/>
    </location>
</feature>
<gene>
    <name evidence="7" type="ORF">AKJ47_00415</name>
</gene>
<name>A0A133VCN6_9EURY</name>
<protein>
    <recommendedName>
        <fullName evidence="4">50S ribosomal protein L15</fullName>
    </recommendedName>
</protein>
<dbReference type="GO" id="GO:0003735">
    <property type="term" value="F:structural constituent of ribosome"/>
    <property type="evidence" value="ECO:0007669"/>
    <property type="project" value="TreeGrafter"/>
</dbReference>
<dbReference type="PANTHER" id="PTHR11721:SF3">
    <property type="entry name" value="LARGE RIBOSOMAL SUBUNIT PROTEIN UL15"/>
    <property type="match status" value="1"/>
</dbReference>
<comment type="similarity">
    <text evidence="1">Belongs to the universal ribosomal protein uL15 family.</text>
</comment>
<organism evidence="7 8">
    <name type="scientific">candidate division MSBL1 archaeon SCGC-AAA261G05</name>
    <dbReference type="NCBI Taxonomy" id="1698276"/>
    <lineage>
        <taxon>Archaea</taxon>
        <taxon>Methanobacteriati</taxon>
        <taxon>Methanobacteriota</taxon>
        <taxon>candidate division MSBL1</taxon>
    </lineage>
</organism>
<feature type="region of interest" description="Disordered" evidence="5">
    <location>
        <begin position="1"/>
        <end position="42"/>
    </location>
</feature>
<evidence type="ECO:0000313" key="7">
    <source>
        <dbReference type="EMBL" id="KXB04216.1"/>
    </source>
</evidence>
<dbReference type="AlphaFoldDB" id="A0A133VCN6"/>
<dbReference type="Gene3D" id="4.10.990.10">
    <property type="match status" value="1"/>
</dbReference>
<dbReference type="GO" id="GO:0022625">
    <property type="term" value="C:cytosolic large ribosomal subunit"/>
    <property type="evidence" value="ECO:0007669"/>
    <property type="project" value="TreeGrafter"/>
</dbReference>
<dbReference type="SUPFAM" id="SSF52080">
    <property type="entry name" value="Ribosomal proteins L15p and L18e"/>
    <property type="match status" value="1"/>
</dbReference>
<comment type="caution">
    <text evidence="7">The sequence shown here is derived from an EMBL/GenBank/DDBJ whole genome shotgun (WGS) entry which is preliminary data.</text>
</comment>
<evidence type="ECO:0000256" key="4">
    <source>
        <dbReference type="ARBA" id="ARBA00035497"/>
    </source>
</evidence>
<feature type="compositionally biased region" description="Basic residues" evidence="5">
    <location>
        <begin position="23"/>
        <end position="42"/>
    </location>
</feature>